<keyword evidence="3" id="KW-0675">Receptor</keyword>
<dbReference type="FunFam" id="2.60.120.260:FF:000012">
    <property type="entry name" value="F-box only protein 2"/>
    <property type="match status" value="1"/>
</dbReference>
<proteinExistence type="evidence at transcript level"/>
<feature type="domain" description="FBA" evidence="2">
    <location>
        <begin position="94"/>
        <end position="276"/>
    </location>
</feature>
<sequence>MKHIRRFLFSAPSADRPMECVDPFPLMNLPEQLIEYVLSFVSHDDLLKSCRYTCKLFREIIDSNGFWKIKCLRDGKSLPMFHLEELPQRYYQRIYIGNPYGRNLLRNGHGDSPKGAFTSWRIIENGGDGWKYEETPKGADPLPLDKQGCFSTSYGACTKQQVISLVNEGILPEVLDNFKPHIEISEWHAARFDCGSEYRLTVSLLNEKRKVLHEFTTGPIVTQQWLGREWSQVTHVFRDYPAGVRFVQFRHYGCDTQFWAGNYGSKMAGGVVRVRGNKEEPVAAETTST</sequence>
<dbReference type="PROSITE" id="PS50181">
    <property type="entry name" value="FBOX"/>
    <property type="match status" value="1"/>
</dbReference>
<dbReference type="InterPro" id="IPR007397">
    <property type="entry name" value="F-box-assoc_dom"/>
</dbReference>
<reference evidence="3" key="1">
    <citation type="journal article" date="2017" name="Ticks Tick Borne Dis.">
        <title>An insight into the sialome of Hyalomma excavatum.</title>
        <authorList>
            <person name="Ribeiro J.M."/>
            <person name="Slovak M."/>
            <person name="Francischetti I.M."/>
        </authorList>
    </citation>
    <scope>NUCLEOTIDE SEQUENCE</scope>
    <source>
        <strain evidence="3">Samish</strain>
        <tissue evidence="3">Salivary glands</tissue>
    </source>
</reference>
<evidence type="ECO:0000259" key="2">
    <source>
        <dbReference type="PROSITE" id="PS51114"/>
    </source>
</evidence>
<dbReference type="GO" id="GO:0031146">
    <property type="term" value="P:SCF-dependent proteasomal ubiquitin-dependent protein catabolic process"/>
    <property type="evidence" value="ECO:0007669"/>
    <property type="project" value="TreeGrafter"/>
</dbReference>
<dbReference type="AlphaFoldDB" id="A0A131XF16"/>
<dbReference type="InterPro" id="IPR001810">
    <property type="entry name" value="F-box_dom"/>
</dbReference>
<dbReference type="GO" id="GO:0006516">
    <property type="term" value="P:glycoprotein catabolic process"/>
    <property type="evidence" value="ECO:0007669"/>
    <property type="project" value="TreeGrafter"/>
</dbReference>
<dbReference type="GO" id="GO:0019005">
    <property type="term" value="C:SCF ubiquitin ligase complex"/>
    <property type="evidence" value="ECO:0007669"/>
    <property type="project" value="TreeGrafter"/>
</dbReference>
<dbReference type="SUPFAM" id="SSF81383">
    <property type="entry name" value="F-box domain"/>
    <property type="match status" value="1"/>
</dbReference>
<dbReference type="GO" id="GO:0061630">
    <property type="term" value="F:ubiquitin protein ligase activity"/>
    <property type="evidence" value="ECO:0007669"/>
    <property type="project" value="TreeGrafter"/>
</dbReference>
<dbReference type="Gene3D" id="1.20.1280.50">
    <property type="match status" value="1"/>
</dbReference>
<organism evidence="3">
    <name type="scientific">Hyalomma excavatum</name>
    <dbReference type="NCBI Taxonomy" id="257692"/>
    <lineage>
        <taxon>Eukaryota</taxon>
        <taxon>Metazoa</taxon>
        <taxon>Ecdysozoa</taxon>
        <taxon>Arthropoda</taxon>
        <taxon>Chelicerata</taxon>
        <taxon>Arachnida</taxon>
        <taxon>Acari</taxon>
        <taxon>Parasitiformes</taxon>
        <taxon>Ixodida</taxon>
        <taxon>Ixodoidea</taxon>
        <taxon>Ixodidae</taxon>
        <taxon>Hyalomminae</taxon>
        <taxon>Hyalomma</taxon>
    </lineage>
</organism>
<dbReference type="InterPro" id="IPR008979">
    <property type="entry name" value="Galactose-bd-like_sf"/>
</dbReference>
<dbReference type="InterPro" id="IPR036047">
    <property type="entry name" value="F-box-like_dom_sf"/>
</dbReference>
<dbReference type="GO" id="GO:0005737">
    <property type="term" value="C:cytoplasm"/>
    <property type="evidence" value="ECO:0007669"/>
    <property type="project" value="UniProtKB-ARBA"/>
</dbReference>
<dbReference type="Pfam" id="PF04300">
    <property type="entry name" value="FBA"/>
    <property type="match status" value="1"/>
</dbReference>
<evidence type="ECO:0000313" key="3">
    <source>
        <dbReference type="EMBL" id="JAP64271.1"/>
    </source>
</evidence>
<name>A0A131XF16_9ACAR</name>
<dbReference type="SMART" id="SM00256">
    <property type="entry name" value="FBOX"/>
    <property type="match status" value="1"/>
</dbReference>
<dbReference type="SMART" id="SM01198">
    <property type="entry name" value="FBA"/>
    <property type="match status" value="1"/>
</dbReference>
<dbReference type="EMBL" id="GEFH01004310">
    <property type="protein sequence ID" value="JAP64271.1"/>
    <property type="molecule type" value="mRNA"/>
</dbReference>
<dbReference type="FunFam" id="1.20.1280.50:FF:000002">
    <property type="entry name" value="F-box only protein 44"/>
    <property type="match status" value="1"/>
</dbReference>
<dbReference type="Gene3D" id="2.60.120.260">
    <property type="entry name" value="Galactose-binding domain-like"/>
    <property type="match status" value="1"/>
</dbReference>
<feature type="domain" description="F-box" evidence="1">
    <location>
        <begin position="23"/>
        <end position="70"/>
    </location>
</feature>
<dbReference type="SUPFAM" id="SSF49785">
    <property type="entry name" value="Galactose-binding domain-like"/>
    <property type="match status" value="1"/>
</dbReference>
<dbReference type="Pfam" id="PF00646">
    <property type="entry name" value="F-box"/>
    <property type="match status" value="1"/>
</dbReference>
<dbReference type="PANTHER" id="PTHR12125">
    <property type="entry name" value="F-BOX ONLY PROTEIN 6-LIKE PROTEIN"/>
    <property type="match status" value="1"/>
</dbReference>
<dbReference type="PROSITE" id="PS51114">
    <property type="entry name" value="FBA"/>
    <property type="match status" value="1"/>
</dbReference>
<protein>
    <submittedName>
        <fullName evidence="3">Putative a receptor for ubiquitination targets</fullName>
    </submittedName>
</protein>
<dbReference type="GO" id="GO:0036503">
    <property type="term" value="P:ERAD pathway"/>
    <property type="evidence" value="ECO:0007669"/>
    <property type="project" value="TreeGrafter"/>
</dbReference>
<evidence type="ECO:0000259" key="1">
    <source>
        <dbReference type="PROSITE" id="PS50181"/>
    </source>
</evidence>
<accession>A0A131XF16</accession>
<dbReference type="InterPro" id="IPR039752">
    <property type="entry name" value="F-box_only"/>
</dbReference>
<dbReference type="PANTHER" id="PTHR12125:SF5">
    <property type="entry name" value="F-BOX DOMAIN-CONTAINING PROTEIN"/>
    <property type="match status" value="1"/>
</dbReference>